<organism evidence="3 5">
    <name type="scientific">Photobacterium damsela subsp. piscicida</name>
    <name type="common">Pasteurella piscicida</name>
    <dbReference type="NCBI Taxonomy" id="38294"/>
    <lineage>
        <taxon>Bacteria</taxon>
        <taxon>Pseudomonadati</taxon>
        <taxon>Pseudomonadota</taxon>
        <taxon>Gammaproteobacteria</taxon>
        <taxon>Vibrionales</taxon>
        <taxon>Vibrionaceae</taxon>
        <taxon>Photobacterium</taxon>
    </lineage>
</organism>
<evidence type="ECO:0000256" key="1">
    <source>
        <dbReference type="SAM" id="Phobius"/>
    </source>
</evidence>
<evidence type="ECO:0000259" key="2">
    <source>
        <dbReference type="Pfam" id="PF13386"/>
    </source>
</evidence>
<evidence type="ECO:0000313" key="3">
    <source>
        <dbReference type="EMBL" id="BAX52903.1"/>
    </source>
</evidence>
<evidence type="ECO:0000313" key="4">
    <source>
        <dbReference type="EMBL" id="QOD55358.1"/>
    </source>
</evidence>
<name>A0A1Q9H5A3_PHODP</name>
<feature type="transmembrane region" description="Helical" evidence="1">
    <location>
        <begin position="134"/>
        <end position="155"/>
    </location>
</feature>
<dbReference type="AlphaFoldDB" id="A0A1Q9H5A3"/>
<reference evidence="4 6" key="3">
    <citation type="submission" date="2020-09" db="EMBL/GenBank/DDBJ databases">
        <title>Complete, closed and curated genome sequences of Photobacterium damselae subsp. piscicida isolates from Australia indicate localised evolution and additional plasmid-borne pathogenicity mechanisms.</title>
        <authorList>
            <person name="Baseggio L."/>
            <person name="Silayeva O."/>
            <person name="Buller N."/>
            <person name="Landos M."/>
            <person name="Engelstaedter J."/>
            <person name="Barnes A.C."/>
        </authorList>
    </citation>
    <scope>NUCLEOTIDE SEQUENCE [LARGE SCALE GENOMIC DNA]</scope>
    <source>
        <strain evidence="4 6">AS-16-0540-1</strain>
    </source>
</reference>
<feature type="domain" description="Urease accessory protein UreH-like transmembrane" evidence="2">
    <location>
        <begin position="7"/>
        <end position="214"/>
    </location>
</feature>
<accession>A0A1Q9H5A3</accession>
<feature type="transmembrane region" description="Helical" evidence="1">
    <location>
        <begin position="6"/>
        <end position="32"/>
    </location>
</feature>
<dbReference type="Proteomes" id="UP000218676">
    <property type="component" value="Chromosome 1"/>
</dbReference>
<dbReference type="PANTHER" id="PTHR42208:SF1">
    <property type="entry name" value="HEAVY METAL TRANSPORTER"/>
    <property type="match status" value="1"/>
</dbReference>
<keyword evidence="1" id="KW-1133">Transmembrane helix</keyword>
<proteinExistence type="predicted"/>
<feature type="transmembrane region" description="Helical" evidence="1">
    <location>
        <begin position="167"/>
        <end position="188"/>
    </location>
</feature>
<sequence length="225" mass="24342">MELDFIAAFMIGLLGSGHCIGMCGGMGAAITLSIDKTDHQRRYLYLLLYNFGRIASYCLLGGVIGALVTGVTSFGSSNSMLITLRLCASMMMILLACYIGGWWFGLTFLEKQGQKIWRYIAPIAGRLLPLKSPIYALPLGFLWGWLPCGLAYSALTWAAVSGSALNGSSIMLAFGLGTLPALLLVGFMADTVKSILKNRYIKHASALLLLFYGIQTGYIAIKQLM</sequence>
<dbReference type="Pfam" id="PF13386">
    <property type="entry name" value="DsbD_2"/>
    <property type="match status" value="1"/>
</dbReference>
<dbReference type="PANTHER" id="PTHR42208">
    <property type="entry name" value="HEAVY METAL TRANSPORTER-RELATED"/>
    <property type="match status" value="1"/>
</dbReference>
<dbReference type="EMBL" id="AP018045">
    <property type="protein sequence ID" value="BAX52903.1"/>
    <property type="molecule type" value="Genomic_DNA"/>
</dbReference>
<evidence type="ECO:0000313" key="5">
    <source>
        <dbReference type="Proteomes" id="UP000218676"/>
    </source>
</evidence>
<keyword evidence="1" id="KW-0472">Membrane</keyword>
<protein>
    <submittedName>
        <fullName evidence="4">Sulfite exporter TauE/SafE family protein</fullName>
    </submittedName>
</protein>
<feature type="transmembrane region" description="Helical" evidence="1">
    <location>
        <begin position="200"/>
        <end position="221"/>
    </location>
</feature>
<reference evidence="5" key="2">
    <citation type="submission" date="2017-05" db="EMBL/GenBank/DDBJ databases">
        <title>Whole genome sequence of fish pathogenic bacteria, Photobacterium damselae subsp. piscicida, strain 91-197, isolated from hybrid striped bass (Morone sp.) in USA.</title>
        <authorList>
            <person name="Teru Y."/>
            <person name="Hikima J."/>
            <person name="Kono T."/>
            <person name="Sakai M."/>
            <person name="Takano T."/>
            <person name="Hawke J.P."/>
            <person name="Takeyama H."/>
            <person name="Aoki T."/>
        </authorList>
    </citation>
    <scope>NUCLEOTIDE SEQUENCE [LARGE SCALE GENOMIC DNA]</scope>
    <source>
        <strain evidence="5">91-197</strain>
    </source>
</reference>
<dbReference type="RefSeq" id="WP_044175602.1">
    <property type="nucleotide sequence ID" value="NZ_AP018045.1"/>
</dbReference>
<dbReference type="EMBL" id="CP061854">
    <property type="protein sequence ID" value="QOD55358.1"/>
    <property type="molecule type" value="Genomic_DNA"/>
</dbReference>
<evidence type="ECO:0000313" key="6">
    <source>
        <dbReference type="Proteomes" id="UP000516656"/>
    </source>
</evidence>
<dbReference type="Proteomes" id="UP000516656">
    <property type="component" value="Chromosome 1"/>
</dbReference>
<feature type="transmembrane region" description="Helical" evidence="1">
    <location>
        <begin position="88"/>
        <end position="109"/>
    </location>
</feature>
<keyword evidence="1" id="KW-0812">Transmembrane</keyword>
<reference evidence="3" key="1">
    <citation type="journal article" date="2017" name="Genome Announc.">
        <title>Whole-Genome Sequence of Photobacterium damselae subsp. piscicida Strain 91-197, Isolated from Hybrid Striped Bass (Morone sp.) in the United States.</title>
        <authorList>
            <person name="Teru Y."/>
            <person name="Hikima J."/>
            <person name="Kono T."/>
            <person name="Sakai M."/>
            <person name="Takano T."/>
            <person name="Hawke J.P."/>
            <person name="Takeyama H."/>
            <person name="Aoki T."/>
        </authorList>
    </citation>
    <scope>NUCLEOTIDE SEQUENCE</scope>
    <source>
        <strain evidence="3">91-197</strain>
    </source>
</reference>
<feature type="transmembrane region" description="Helical" evidence="1">
    <location>
        <begin position="44"/>
        <end position="68"/>
    </location>
</feature>
<dbReference type="InterPro" id="IPR039447">
    <property type="entry name" value="UreH-like_TM_dom"/>
</dbReference>
<gene>
    <name evidence="4" type="ORF">IC627_08175</name>
    <name evidence="3" type="ORF">PDPUS_1_01529</name>
</gene>